<keyword evidence="3" id="KW-0812">Transmembrane</keyword>
<name>A0ABS1MHC9_9NOCA</name>
<dbReference type="Proteomes" id="UP000602198">
    <property type="component" value="Unassembled WGS sequence"/>
</dbReference>
<keyword evidence="5" id="KW-0472">Membrane</keyword>
<evidence type="ECO:0000256" key="6">
    <source>
        <dbReference type="SAM" id="MobiDB-lite"/>
    </source>
</evidence>
<protein>
    <submittedName>
        <fullName evidence="7">LemA family protein</fullName>
    </submittedName>
</protein>
<evidence type="ECO:0000256" key="4">
    <source>
        <dbReference type="ARBA" id="ARBA00022989"/>
    </source>
</evidence>
<proteinExistence type="inferred from homology"/>
<keyword evidence="4" id="KW-1133">Transmembrane helix</keyword>
<accession>A0ABS1MHC9</accession>
<dbReference type="PANTHER" id="PTHR34478">
    <property type="entry name" value="PROTEIN LEMA"/>
    <property type="match status" value="1"/>
</dbReference>
<evidence type="ECO:0000256" key="5">
    <source>
        <dbReference type="ARBA" id="ARBA00023136"/>
    </source>
</evidence>
<keyword evidence="8" id="KW-1185">Reference proteome</keyword>
<dbReference type="Gene3D" id="1.20.1440.20">
    <property type="entry name" value="LemA-like domain"/>
    <property type="match status" value="1"/>
</dbReference>
<dbReference type="InterPro" id="IPR023353">
    <property type="entry name" value="LemA-like_dom_sf"/>
</dbReference>
<dbReference type="SUPFAM" id="SSF140478">
    <property type="entry name" value="LemA-like"/>
    <property type="match status" value="1"/>
</dbReference>
<evidence type="ECO:0000256" key="2">
    <source>
        <dbReference type="ARBA" id="ARBA00008854"/>
    </source>
</evidence>
<feature type="region of interest" description="Disordered" evidence="6">
    <location>
        <begin position="193"/>
        <end position="217"/>
    </location>
</feature>
<evidence type="ECO:0000256" key="3">
    <source>
        <dbReference type="ARBA" id="ARBA00022692"/>
    </source>
</evidence>
<evidence type="ECO:0000313" key="7">
    <source>
        <dbReference type="EMBL" id="MBL1080068.1"/>
    </source>
</evidence>
<dbReference type="EMBL" id="JAERRJ010000023">
    <property type="protein sequence ID" value="MBL1080068.1"/>
    <property type="molecule type" value="Genomic_DNA"/>
</dbReference>
<feature type="compositionally biased region" description="Pro residues" evidence="6">
    <location>
        <begin position="207"/>
        <end position="217"/>
    </location>
</feature>
<evidence type="ECO:0000313" key="8">
    <source>
        <dbReference type="Proteomes" id="UP000602198"/>
    </source>
</evidence>
<dbReference type="Pfam" id="PF04011">
    <property type="entry name" value="LemA"/>
    <property type="match status" value="1"/>
</dbReference>
<sequence>MAVALIVFVLLVGLALAAVLSSYNSFVRQRHTIEESWRQIDVELQRRHDLIPNLVETVRIAAGFEQQALLAVVNARTEAMRVRQLPGIGHSHRGHLESALSSAVHSVFGLAENYPQLRSNHNFLHLQRQLVETEDRIAAGRRFFNGNVRQYNTRLQTVPSSFVADMFSFIPVEYFELTDRQALQVPQIGAAWNRTGQPYPPQHDQSFPPPQSFPPLH</sequence>
<organism evidence="7 8">
    <name type="scientific">Nocardia acididurans</name>
    <dbReference type="NCBI Taxonomy" id="2802282"/>
    <lineage>
        <taxon>Bacteria</taxon>
        <taxon>Bacillati</taxon>
        <taxon>Actinomycetota</taxon>
        <taxon>Actinomycetes</taxon>
        <taxon>Mycobacteriales</taxon>
        <taxon>Nocardiaceae</taxon>
        <taxon>Nocardia</taxon>
    </lineage>
</organism>
<comment type="similarity">
    <text evidence="2">Belongs to the LemA family.</text>
</comment>
<reference evidence="7 8" key="1">
    <citation type="submission" date="2021-01" db="EMBL/GenBank/DDBJ databases">
        <title>WGS of actinomycetes isolated from Thailand.</title>
        <authorList>
            <person name="Thawai C."/>
        </authorList>
    </citation>
    <scope>NUCLEOTIDE SEQUENCE [LARGE SCALE GENOMIC DNA]</scope>
    <source>
        <strain evidence="7 8">LPG 2</strain>
    </source>
</reference>
<comment type="caution">
    <text evidence="7">The sequence shown here is derived from an EMBL/GenBank/DDBJ whole genome shotgun (WGS) entry which is preliminary data.</text>
</comment>
<comment type="subcellular location">
    <subcellularLocation>
        <location evidence="1">Membrane</location>
        <topology evidence="1">Single-pass membrane protein</topology>
    </subcellularLocation>
</comment>
<dbReference type="InterPro" id="IPR007156">
    <property type="entry name" value="MamQ_LemA"/>
</dbReference>
<evidence type="ECO:0000256" key="1">
    <source>
        <dbReference type="ARBA" id="ARBA00004167"/>
    </source>
</evidence>
<gene>
    <name evidence="7" type="ORF">JK358_37295</name>
</gene>
<dbReference type="RefSeq" id="WP_201958193.1">
    <property type="nucleotide sequence ID" value="NZ_JAERRJ010000023.1"/>
</dbReference>
<dbReference type="PANTHER" id="PTHR34478:SF1">
    <property type="entry name" value="PROTEIN LEMA"/>
    <property type="match status" value="1"/>
</dbReference>